<evidence type="ECO:0000256" key="7">
    <source>
        <dbReference type="ARBA" id="ARBA00023014"/>
    </source>
</evidence>
<dbReference type="PANTHER" id="PTHR30557">
    <property type="entry name" value="THIAMINE BIOSYNTHESIS PROTEIN THIC"/>
    <property type="match status" value="1"/>
</dbReference>
<proteinExistence type="predicted"/>
<dbReference type="NCBIfam" id="TIGR00190">
    <property type="entry name" value="thiC"/>
    <property type="match status" value="1"/>
</dbReference>
<keyword evidence="4" id="KW-0479">Metal-binding</keyword>
<reference evidence="11" key="1">
    <citation type="submission" date="2017-09" db="EMBL/GenBank/DDBJ databases">
        <title>Depth-based differentiation of microbial function through sediment-hosted aquifers and enrichment of novel symbionts in the deep terrestrial subsurface.</title>
        <authorList>
            <person name="Probst A.J."/>
            <person name="Ladd B."/>
            <person name="Jarett J.K."/>
            <person name="Geller-Mcgrath D.E."/>
            <person name="Sieber C.M.K."/>
            <person name="Emerson J.B."/>
            <person name="Anantharaman K."/>
            <person name="Thomas B.C."/>
            <person name="Malmstrom R."/>
            <person name="Stieglmeier M."/>
            <person name="Klingl A."/>
            <person name="Woyke T."/>
            <person name="Ryan C.M."/>
            <person name="Banfield J.F."/>
        </authorList>
    </citation>
    <scope>NUCLEOTIDE SEQUENCE [LARGE SCALE GENOMIC DNA]</scope>
</reference>
<keyword evidence="5" id="KW-0862">Zinc</keyword>
<evidence type="ECO:0000313" key="11">
    <source>
        <dbReference type="Proteomes" id="UP000229703"/>
    </source>
</evidence>
<keyword evidence="8" id="KW-0456">Lyase</keyword>
<dbReference type="SFLD" id="SFLDG01114">
    <property type="entry name" value="phosphomethylpyrimidine_syntha"/>
    <property type="match status" value="1"/>
</dbReference>
<sequence length="425" mass="46740">MNIPLTILRKIARKEGIKIQELQRLVSKGLVAIPKNKKTKNKKFCGIGKSLSTKVNANIGTSLEKKSFKEELRKLKAAIEAGADTVMDLSTGGNLSEIRREIIAHSSIPVGTVPIYEAAIKSASKYGTIAKMSKDLILETIENQAVDGVDFMTIHSGVTQKGLAAIKREGRTTNIVSRGGSFLAVWMITNKRENPLYESFDEIVKIAKKYNVTLSLGDGLRPGSIADSTDKAQIEELTTIAKQAKYAIENGVSIFIEGPGHIPINEIEINVKMAKTLSGNLPLYLLGPLVTDIAPGYDHITAAIGGAIAASIGADFLCFVTSAEHLKLPDVKDVREGVITARIAAHIGDIAKGVKGAKDWDKEISKYRNLRNWEKQEFLSIDPQRFREYRQGKSAISDVCTMCSEYCALKMVEKIWKRKKRNRKI</sequence>
<dbReference type="GO" id="GO:0009228">
    <property type="term" value="P:thiamine biosynthetic process"/>
    <property type="evidence" value="ECO:0007669"/>
    <property type="project" value="UniProtKB-UniRule"/>
</dbReference>
<comment type="caution">
    <text evidence="10">The sequence shown here is derived from an EMBL/GenBank/DDBJ whole genome shotgun (WGS) entry which is preliminary data.</text>
</comment>
<name>A0A2M7M430_9BACT</name>
<dbReference type="NCBIfam" id="NF009895">
    <property type="entry name" value="PRK13352.1"/>
    <property type="match status" value="1"/>
</dbReference>
<dbReference type="Pfam" id="PF01964">
    <property type="entry name" value="ThiC_Rad_SAM"/>
    <property type="match status" value="1"/>
</dbReference>
<keyword evidence="7" id="KW-0411">Iron-sulfur</keyword>
<dbReference type="EMBL" id="PFJK01000109">
    <property type="protein sequence ID" value="PIX77462.1"/>
    <property type="molecule type" value="Genomic_DNA"/>
</dbReference>
<keyword evidence="6" id="KW-0408">Iron</keyword>
<dbReference type="Gene3D" id="6.10.250.620">
    <property type="match status" value="1"/>
</dbReference>
<dbReference type="AlphaFoldDB" id="A0A2M7M430"/>
<evidence type="ECO:0000256" key="8">
    <source>
        <dbReference type="ARBA" id="ARBA00023239"/>
    </source>
</evidence>
<evidence type="ECO:0000256" key="5">
    <source>
        <dbReference type="ARBA" id="ARBA00022833"/>
    </source>
</evidence>
<dbReference type="SFLD" id="SFLDF00407">
    <property type="entry name" value="phosphomethylpyrimidine_syntha"/>
    <property type="match status" value="1"/>
</dbReference>
<comment type="cofactor">
    <cofactor evidence="1">
        <name>[4Fe-4S] cluster</name>
        <dbReference type="ChEBI" id="CHEBI:49883"/>
    </cofactor>
</comment>
<keyword evidence="2" id="KW-0004">4Fe-4S</keyword>
<evidence type="ECO:0000256" key="2">
    <source>
        <dbReference type="ARBA" id="ARBA00022485"/>
    </source>
</evidence>
<accession>A0A2M7M430</accession>
<evidence type="ECO:0000256" key="6">
    <source>
        <dbReference type="ARBA" id="ARBA00023004"/>
    </source>
</evidence>
<dbReference type="InterPro" id="IPR002817">
    <property type="entry name" value="ThiC/BzaA/B"/>
</dbReference>
<protein>
    <recommendedName>
        <fullName evidence="9">Phosphomethylpyrimidine synthase</fullName>
        <ecNumber evidence="9">4.1.99.17</ecNumber>
    </recommendedName>
</protein>
<gene>
    <name evidence="10" type="ORF">COZ37_02545</name>
</gene>
<dbReference type="PANTHER" id="PTHR30557:SF1">
    <property type="entry name" value="PHOSPHOMETHYLPYRIMIDINE SYNTHASE, CHLOROPLASTIC"/>
    <property type="match status" value="1"/>
</dbReference>
<keyword evidence="3" id="KW-0949">S-adenosyl-L-methionine</keyword>
<evidence type="ECO:0000256" key="3">
    <source>
        <dbReference type="ARBA" id="ARBA00022691"/>
    </source>
</evidence>
<dbReference type="GO" id="GO:0051539">
    <property type="term" value="F:4 iron, 4 sulfur cluster binding"/>
    <property type="evidence" value="ECO:0007669"/>
    <property type="project" value="UniProtKB-KW"/>
</dbReference>
<dbReference type="FunFam" id="3.20.20.540:FF:000001">
    <property type="entry name" value="Phosphomethylpyrimidine synthase"/>
    <property type="match status" value="1"/>
</dbReference>
<dbReference type="Gene3D" id="3.20.20.540">
    <property type="entry name" value="Radical SAM ThiC family, central domain"/>
    <property type="match status" value="1"/>
</dbReference>
<dbReference type="InterPro" id="IPR038521">
    <property type="entry name" value="ThiC/Bza_core_dom"/>
</dbReference>
<dbReference type="SFLD" id="SFLDS00113">
    <property type="entry name" value="Radical_SAM_Phosphomethylpyrim"/>
    <property type="match status" value="1"/>
</dbReference>
<evidence type="ECO:0000256" key="1">
    <source>
        <dbReference type="ARBA" id="ARBA00001966"/>
    </source>
</evidence>
<dbReference type="Proteomes" id="UP000229703">
    <property type="component" value="Unassembled WGS sequence"/>
</dbReference>
<dbReference type="GO" id="GO:0070284">
    <property type="term" value="F:phosphomethylpyrimidine synthase activity"/>
    <property type="evidence" value="ECO:0007669"/>
    <property type="project" value="UniProtKB-EC"/>
</dbReference>
<dbReference type="GO" id="GO:0046872">
    <property type="term" value="F:metal ion binding"/>
    <property type="evidence" value="ECO:0007669"/>
    <property type="project" value="UniProtKB-KW"/>
</dbReference>
<organism evidence="10 11">
    <name type="scientific">bacterium (Candidatus Ratteibacteria) CG_4_10_14_3_um_filter_41_18</name>
    <dbReference type="NCBI Taxonomy" id="2014287"/>
    <lineage>
        <taxon>Bacteria</taxon>
        <taxon>Candidatus Ratteibacteria</taxon>
    </lineage>
</organism>
<evidence type="ECO:0000256" key="9">
    <source>
        <dbReference type="NCBIfam" id="TIGR00190"/>
    </source>
</evidence>
<evidence type="ECO:0000256" key="4">
    <source>
        <dbReference type="ARBA" id="ARBA00022723"/>
    </source>
</evidence>
<evidence type="ECO:0000313" key="10">
    <source>
        <dbReference type="EMBL" id="PIX77462.1"/>
    </source>
</evidence>
<dbReference type="EC" id="4.1.99.17" evidence="9"/>